<feature type="binding site" evidence="8">
    <location>
        <position position="276"/>
    </location>
    <ligand>
        <name>Zn(2+)</name>
        <dbReference type="ChEBI" id="CHEBI:29105"/>
        <label>2</label>
    </ligand>
</feature>
<feature type="binding site" evidence="8">
    <location>
        <position position="149"/>
    </location>
    <ligand>
        <name>Mg(2+)</name>
        <dbReference type="ChEBI" id="CHEBI:18420"/>
    </ligand>
</feature>
<evidence type="ECO:0000313" key="11">
    <source>
        <dbReference type="EMBL" id="TWX64257.1"/>
    </source>
</evidence>
<feature type="binding site" evidence="8">
    <location>
        <position position="49"/>
    </location>
    <ligand>
        <name>Zn(2+)</name>
        <dbReference type="ChEBI" id="CHEBI:29105"/>
        <label>2</label>
    </ligand>
</feature>
<dbReference type="EMBL" id="VOLQ01000033">
    <property type="protein sequence ID" value="TWX64257.1"/>
    <property type="molecule type" value="Genomic_DNA"/>
</dbReference>
<keyword evidence="6 8" id="KW-0460">Magnesium</keyword>
<feature type="binding site" evidence="8">
    <location>
        <position position="314"/>
    </location>
    <ligand>
        <name>Zn(2+)</name>
        <dbReference type="ChEBI" id="CHEBI:29105"/>
        <label>2</label>
    </ligand>
</feature>
<dbReference type="InterPro" id="IPR018299">
    <property type="entry name" value="Alkaline_phosphatase_AS"/>
</dbReference>
<dbReference type="SUPFAM" id="SSF53649">
    <property type="entry name" value="Alkaline phosphatase-like"/>
    <property type="match status" value="1"/>
</dbReference>
<dbReference type="GO" id="GO:0046872">
    <property type="term" value="F:metal ion binding"/>
    <property type="evidence" value="ECO:0007669"/>
    <property type="project" value="UniProtKB-KW"/>
</dbReference>
<evidence type="ECO:0000256" key="9">
    <source>
        <dbReference type="RuleBase" id="RU003946"/>
    </source>
</evidence>
<evidence type="ECO:0000256" key="7">
    <source>
        <dbReference type="PIRSR" id="PIRSR601952-1"/>
    </source>
</evidence>
<feature type="active site" description="Phosphoserine intermediate" evidence="7">
    <location>
        <position position="98"/>
    </location>
</feature>
<accession>A0A5C6Q6P9</accession>
<name>A0A5C6Q6P9_9GAMM</name>
<feature type="binding site" evidence="8">
    <location>
        <position position="315"/>
    </location>
    <ligand>
        <name>Zn(2+)</name>
        <dbReference type="ChEBI" id="CHEBI:29105"/>
        <label>2</label>
    </ligand>
</feature>
<comment type="cofactor">
    <cofactor evidence="8">
        <name>Mg(2+)</name>
        <dbReference type="ChEBI" id="CHEBI:18420"/>
    </cofactor>
    <text evidence="8">Binds 1 Mg(2+) ion.</text>
</comment>
<evidence type="ECO:0000256" key="3">
    <source>
        <dbReference type="ARBA" id="ARBA00022723"/>
    </source>
</evidence>
<dbReference type="InterPro" id="IPR017850">
    <property type="entry name" value="Alkaline_phosphatase_core_sf"/>
</dbReference>
<evidence type="ECO:0000313" key="10">
    <source>
        <dbReference type="EMBL" id="TWX57070.1"/>
    </source>
</evidence>
<dbReference type="CDD" id="cd16012">
    <property type="entry name" value="ALP"/>
    <property type="match status" value="1"/>
</dbReference>
<evidence type="ECO:0000256" key="2">
    <source>
        <dbReference type="ARBA" id="ARBA00022553"/>
    </source>
</evidence>
<dbReference type="EMBL" id="VOLR01000020">
    <property type="protein sequence ID" value="TWX57070.1"/>
    <property type="molecule type" value="Genomic_DNA"/>
</dbReference>
<keyword evidence="5 8" id="KW-0862">Zinc</keyword>
<evidence type="ECO:0000313" key="12">
    <source>
        <dbReference type="Proteomes" id="UP000321525"/>
    </source>
</evidence>
<keyword evidence="12" id="KW-1185">Reference proteome</keyword>
<feature type="binding site" evidence="8">
    <location>
        <position position="151"/>
    </location>
    <ligand>
        <name>Mg(2+)</name>
        <dbReference type="ChEBI" id="CHEBI:18420"/>
    </ligand>
</feature>
<keyword evidence="2" id="KW-0597">Phosphoprotein</keyword>
<dbReference type="Gene3D" id="3.40.720.10">
    <property type="entry name" value="Alkaline Phosphatase, subunit A"/>
    <property type="match status" value="1"/>
</dbReference>
<feature type="binding site" evidence="8">
    <location>
        <position position="430"/>
    </location>
    <ligand>
        <name>Zn(2+)</name>
        <dbReference type="ChEBI" id="CHEBI:29105"/>
        <label>2</label>
    </ligand>
</feature>
<feature type="binding site" evidence="8">
    <location>
        <position position="272"/>
    </location>
    <ligand>
        <name>Zn(2+)</name>
        <dbReference type="ChEBI" id="CHEBI:29105"/>
        <label>2</label>
    </ligand>
</feature>
<proteinExistence type="inferred from homology"/>
<dbReference type="Proteomes" id="UP000321917">
    <property type="component" value="Unassembled WGS sequence"/>
</dbReference>
<evidence type="ECO:0000256" key="4">
    <source>
        <dbReference type="ARBA" id="ARBA00022801"/>
    </source>
</evidence>
<protein>
    <submittedName>
        <fullName evidence="11">Alkaline phosphatase</fullName>
    </submittedName>
</protein>
<comment type="cofactor">
    <cofactor evidence="8">
        <name>Zn(2+)</name>
        <dbReference type="ChEBI" id="CHEBI:29105"/>
    </cofactor>
    <text evidence="8">Binds 2 Zn(2+) ions.</text>
</comment>
<comment type="caution">
    <text evidence="11">The sequence shown here is derived from an EMBL/GenBank/DDBJ whole genome shotgun (WGS) entry which is preliminary data.</text>
</comment>
<dbReference type="Gene3D" id="1.10.60.40">
    <property type="match status" value="1"/>
</dbReference>
<evidence type="ECO:0000313" key="13">
    <source>
        <dbReference type="Proteomes" id="UP000321917"/>
    </source>
</evidence>
<reference evidence="11 13" key="1">
    <citation type="submission" date="2019-07" db="EMBL/GenBank/DDBJ databases">
        <title>Genomes of sea-ice associated Colwellia species.</title>
        <authorList>
            <person name="Bowman J.P."/>
        </authorList>
    </citation>
    <scope>NUCLEOTIDE SEQUENCE [LARGE SCALE GENOMIC DNA]</scope>
    <source>
        <strain evidence="10 12">ACAM 607</strain>
        <strain evidence="11 13">IC036</strain>
    </source>
</reference>
<evidence type="ECO:0000256" key="5">
    <source>
        <dbReference type="ARBA" id="ARBA00022833"/>
    </source>
</evidence>
<evidence type="ECO:0000256" key="8">
    <source>
        <dbReference type="PIRSR" id="PIRSR601952-2"/>
    </source>
</evidence>
<dbReference type="OrthoDB" id="9794455at2"/>
<dbReference type="AlphaFoldDB" id="A0A5C6Q6P9"/>
<organism evidence="11 13">
    <name type="scientific">Colwellia hornerae</name>
    <dbReference type="NCBI Taxonomy" id="89402"/>
    <lineage>
        <taxon>Bacteria</taxon>
        <taxon>Pseudomonadati</taxon>
        <taxon>Pseudomonadota</taxon>
        <taxon>Gammaproteobacteria</taxon>
        <taxon>Alteromonadales</taxon>
        <taxon>Colwelliaceae</taxon>
        <taxon>Colwellia</taxon>
    </lineage>
</organism>
<evidence type="ECO:0000256" key="1">
    <source>
        <dbReference type="ARBA" id="ARBA00005984"/>
    </source>
</evidence>
<dbReference type="PRINTS" id="PR00113">
    <property type="entry name" value="ALKPHPHTASE"/>
</dbReference>
<dbReference type="Pfam" id="PF00245">
    <property type="entry name" value="Alk_phosphatase"/>
    <property type="match status" value="1"/>
</dbReference>
<dbReference type="PROSITE" id="PS00123">
    <property type="entry name" value="ALKALINE_PHOSPHATASE"/>
    <property type="match status" value="1"/>
</dbReference>
<dbReference type="GO" id="GO:0004035">
    <property type="term" value="F:alkaline phosphatase activity"/>
    <property type="evidence" value="ECO:0007669"/>
    <property type="project" value="TreeGrafter"/>
</dbReference>
<keyword evidence="4" id="KW-0378">Hydrolase</keyword>
<feature type="binding site" evidence="8">
    <location>
        <position position="267"/>
    </location>
    <ligand>
        <name>Mg(2+)</name>
        <dbReference type="ChEBI" id="CHEBI:18420"/>
    </ligand>
</feature>
<dbReference type="PROSITE" id="PS51257">
    <property type="entry name" value="PROKAR_LIPOPROTEIN"/>
    <property type="match status" value="1"/>
</dbReference>
<dbReference type="Proteomes" id="UP000321525">
    <property type="component" value="Unassembled WGS sequence"/>
</dbReference>
<gene>
    <name evidence="10" type="ORF">ESZ26_14015</name>
    <name evidence="11" type="ORF">ESZ27_14865</name>
</gene>
<keyword evidence="3 8" id="KW-0479">Metal-binding</keyword>
<sequence length="467" mass="50855">MKKLLSAVSIILALTACEKITNEPVVTLSEVKVMENIPAPKNIIMVIADGMGPAYTTSYRYFNDDPATDIIEETVFDRLLVGSASTYPASISGVVTDSAAGATALATGFKTYNGAIALDVNKKSVETVLEFAKKQGKKTGVVVTSQINHATPAGYLTHNESRNNYNAIADSYIDNGIKADVYFGGGWKYFLREDRNLIEEFKASGFQYIDNYQALNTLKANMPVIGLFDDTGLPSALDDSDPYRLSVMTKVAIKQLENSNGYFMLVEASQIDWAGHSNDIATAMAEMSDLAKTMEYLEEYVKHNPDTLVILTADHSTGGLTVGANGKYEWHPEILRTMKSSPSTIAKQLTDSKITQQGLSELLNFDVTKNEVEQIQAAKVFAIAEIAAYKLLAEQEKLKTKKPTINDIIASAIKNIIDIRTNTGWTSGGHTAIDVPLHTLGKGSEVLKGKVDNTDIAKQIFILLGKN</sequence>
<dbReference type="RefSeq" id="WP_146800096.1">
    <property type="nucleotide sequence ID" value="NZ_VOLP01000019.1"/>
</dbReference>
<dbReference type="InterPro" id="IPR001952">
    <property type="entry name" value="Alkaline_phosphatase"/>
</dbReference>
<feature type="binding site" evidence="8">
    <location>
        <position position="49"/>
    </location>
    <ligand>
        <name>Mg(2+)</name>
        <dbReference type="ChEBI" id="CHEBI:18420"/>
    </ligand>
</feature>
<dbReference type="SMART" id="SM00098">
    <property type="entry name" value="alkPPc"/>
    <property type="match status" value="1"/>
</dbReference>
<comment type="similarity">
    <text evidence="1 9">Belongs to the alkaline phosphatase family.</text>
</comment>
<evidence type="ECO:0000256" key="6">
    <source>
        <dbReference type="ARBA" id="ARBA00022842"/>
    </source>
</evidence>
<dbReference type="PANTHER" id="PTHR11596:SF5">
    <property type="entry name" value="ALKALINE PHOSPHATASE"/>
    <property type="match status" value="1"/>
</dbReference>
<dbReference type="PANTHER" id="PTHR11596">
    <property type="entry name" value="ALKALINE PHOSPHATASE"/>
    <property type="match status" value="1"/>
</dbReference>